<evidence type="ECO:0000256" key="1">
    <source>
        <dbReference type="SAM" id="SignalP"/>
    </source>
</evidence>
<protein>
    <submittedName>
        <fullName evidence="3">Peptidase</fullName>
    </submittedName>
</protein>
<dbReference type="OrthoDB" id="8546610at2"/>
<dbReference type="PANTHER" id="PTHR38037:SF2">
    <property type="entry name" value="ATP-DEPENDENT ZINC PROTEASE DOMAIN-CONTAINING PROTEIN-RELATED"/>
    <property type="match status" value="1"/>
</dbReference>
<dbReference type="InterPro" id="IPR008503">
    <property type="entry name" value="Asp_endopeptidase"/>
</dbReference>
<sequence length="633" mass="71095">MKKITKSLSLLIASMVSLPLLADGNDTAVMMKNDKQAYTTADPALEWQDKVILGRVENVYYQDIDGLTEQPFIGKIDTGADTTSMHAENIHVYSNNEKYKGMQDTELMQTIVDEFGGPKSNWWLESFDTPERNIQGVVKFDIRHPTTGEVISLERPLARTSVIRSRTSEIPLYRPVINIPLKIAGITVNTDVNLTDRSNFSAPILIGKTFLKQNAWVFAGYDYLQSQNDARIVGRSEEFFVDGVSLKTSFSLANSYSQMHAMDIKIDEEKRTVTFDTANKSGEKTTLTLPLERMLRVSGEERPLVFIPVKAGDFEKPILAYLKDRSKYSSQLRLGKNTLNKYFIIDTKDKNVLRAENMTLETLLSKRDPLVVATHEIIYLDGTPVNAEPSFAINTPVLFVDGFELSKGKNGEQVSFYIPSSDGNDKKVIKKVERKIRVGESVRPILKEQVVIGGKEMTLEFALEAIGKGDEPHFAIGRAFKKDGVLVNTRTEDLLDPRPLFHTGYIEKAQVEGLKFSVKLDTGADISSMNALNIKRFEKDGKEMVSFDYENAEGLEQSFTKEVVDIMRIRAKAGEKPNERPVVMMDVTLGEVSKTVRVNLQDRSRFEYSMILGKNFLKNGVVVGSDNTYLLGK</sequence>
<dbReference type="SUPFAM" id="SSF50630">
    <property type="entry name" value="Acid proteases"/>
    <property type="match status" value="4"/>
</dbReference>
<accession>A0A511QNP8</accession>
<dbReference type="EMBL" id="BJXK01000002">
    <property type="protein sequence ID" value="GEM78152.1"/>
    <property type="molecule type" value="Genomic_DNA"/>
</dbReference>
<keyword evidence="1" id="KW-0732">Signal</keyword>
<comment type="caution">
    <text evidence="3">The sequence shown here is derived from an EMBL/GenBank/DDBJ whole genome shotgun (WGS) entry which is preliminary data.</text>
</comment>
<evidence type="ECO:0000259" key="2">
    <source>
        <dbReference type="Pfam" id="PF05618"/>
    </source>
</evidence>
<dbReference type="AlphaFoldDB" id="A0A511QNP8"/>
<dbReference type="Proteomes" id="UP000321113">
    <property type="component" value="Unassembled WGS sequence"/>
</dbReference>
<reference evidence="3 4" key="1">
    <citation type="submission" date="2019-07" db="EMBL/GenBank/DDBJ databases">
        <title>Whole genome shotgun sequence of Vibrio superstes NBRC 103154.</title>
        <authorList>
            <person name="Hosoyama A."/>
            <person name="Uohara A."/>
            <person name="Ohji S."/>
            <person name="Ichikawa N."/>
        </authorList>
    </citation>
    <scope>NUCLEOTIDE SEQUENCE [LARGE SCALE GENOMIC DNA]</scope>
    <source>
        <strain evidence="3 4">NBRC 103154</strain>
    </source>
</reference>
<proteinExistence type="predicted"/>
<feature type="domain" description="Retropepsin-like aspartic endopeptidase" evidence="2">
    <location>
        <begin position="135"/>
        <end position="225"/>
    </location>
</feature>
<dbReference type="RefSeq" id="WP_119009501.1">
    <property type="nucleotide sequence ID" value="NZ_BJXK01000002.1"/>
</dbReference>
<gene>
    <name evidence="3" type="ORF">VSU01S_03970</name>
</gene>
<dbReference type="Gene3D" id="2.40.70.10">
    <property type="entry name" value="Acid Proteases"/>
    <property type="match status" value="4"/>
</dbReference>
<keyword evidence="4" id="KW-1185">Reference proteome</keyword>
<evidence type="ECO:0000313" key="3">
    <source>
        <dbReference type="EMBL" id="GEM78152.1"/>
    </source>
</evidence>
<organism evidence="3 4">
    <name type="scientific">Vibrio superstes NBRC 103154</name>
    <dbReference type="NCBI Taxonomy" id="1219062"/>
    <lineage>
        <taxon>Bacteria</taxon>
        <taxon>Pseudomonadati</taxon>
        <taxon>Pseudomonadota</taxon>
        <taxon>Gammaproteobacteria</taxon>
        <taxon>Vibrionales</taxon>
        <taxon>Vibrionaceae</taxon>
        <taxon>Vibrio</taxon>
    </lineage>
</organism>
<feature type="signal peptide" evidence="1">
    <location>
        <begin position="1"/>
        <end position="22"/>
    </location>
</feature>
<feature type="domain" description="Retropepsin-like aspartic endopeptidase" evidence="2">
    <location>
        <begin position="504"/>
        <end position="629"/>
    </location>
</feature>
<dbReference type="InterPro" id="IPR021109">
    <property type="entry name" value="Peptidase_aspartic_dom_sf"/>
</dbReference>
<evidence type="ECO:0000313" key="4">
    <source>
        <dbReference type="Proteomes" id="UP000321113"/>
    </source>
</evidence>
<name>A0A511QNP8_9VIBR</name>
<dbReference type="Pfam" id="PF05618">
    <property type="entry name" value="Zn_protease"/>
    <property type="match status" value="2"/>
</dbReference>
<feature type="chain" id="PRO_5022119034" evidence="1">
    <location>
        <begin position="23"/>
        <end position="633"/>
    </location>
</feature>
<dbReference type="PANTHER" id="PTHR38037">
    <property type="entry name" value="ZN_PROTEASE DOMAIN-CONTAINING PROTEIN"/>
    <property type="match status" value="1"/>
</dbReference>